<feature type="region of interest" description="Disordered" evidence="1">
    <location>
        <begin position="135"/>
        <end position="168"/>
    </location>
</feature>
<evidence type="ECO:0000256" key="1">
    <source>
        <dbReference type="SAM" id="MobiDB-lite"/>
    </source>
</evidence>
<evidence type="ECO:0000313" key="2">
    <source>
        <dbReference type="EMBL" id="KAJ4958078.1"/>
    </source>
</evidence>
<proteinExistence type="predicted"/>
<accession>A0A9Q0H1X7</accession>
<dbReference type="AlphaFoldDB" id="A0A9Q0H1X7"/>
<evidence type="ECO:0000313" key="3">
    <source>
        <dbReference type="Proteomes" id="UP001141806"/>
    </source>
</evidence>
<dbReference type="Proteomes" id="UP001141806">
    <property type="component" value="Unassembled WGS sequence"/>
</dbReference>
<gene>
    <name evidence="2" type="ORF">NE237_025189</name>
</gene>
<reference evidence="2" key="1">
    <citation type="journal article" date="2023" name="Plant J.">
        <title>The genome of the king protea, Protea cynaroides.</title>
        <authorList>
            <person name="Chang J."/>
            <person name="Duong T.A."/>
            <person name="Schoeman C."/>
            <person name="Ma X."/>
            <person name="Roodt D."/>
            <person name="Barker N."/>
            <person name="Li Z."/>
            <person name="Van de Peer Y."/>
            <person name="Mizrachi E."/>
        </authorList>
    </citation>
    <scope>NUCLEOTIDE SEQUENCE</scope>
    <source>
        <tissue evidence="2">Young leaves</tissue>
    </source>
</reference>
<protein>
    <submittedName>
        <fullName evidence="2">Uncharacterized protein</fullName>
    </submittedName>
</protein>
<organism evidence="2 3">
    <name type="scientific">Protea cynaroides</name>
    <dbReference type="NCBI Taxonomy" id="273540"/>
    <lineage>
        <taxon>Eukaryota</taxon>
        <taxon>Viridiplantae</taxon>
        <taxon>Streptophyta</taxon>
        <taxon>Embryophyta</taxon>
        <taxon>Tracheophyta</taxon>
        <taxon>Spermatophyta</taxon>
        <taxon>Magnoliopsida</taxon>
        <taxon>Proteales</taxon>
        <taxon>Proteaceae</taxon>
        <taxon>Protea</taxon>
    </lineage>
</organism>
<comment type="caution">
    <text evidence="2">The sequence shown here is derived from an EMBL/GenBank/DDBJ whole genome shotgun (WGS) entry which is preliminary data.</text>
</comment>
<dbReference type="EMBL" id="JAMYWD010000010">
    <property type="protein sequence ID" value="KAJ4958078.1"/>
    <property type="molecule type" value="Genomic_DNA"/>
</dbReference>
<feature type="compositionally biased region" description="Polar residues" evidence="1">
    <location>
        <begin position="149"/>
        <end position="168"/>
    </location>
</feature>
<sequence>MPAGGSGAPAAGLERETSLVGTDEGLERIMFPENISELGFLASTIFSRPASMATAETRIGSQGLLQTGSVNGVPLQRRVKFSQGHGVYANEGDGNQFGRRKRRWTWREKGHTSDKCHFRSGIDDDVQVEEAIINQKEGVPEEGLISREGATNGTSADNTKSNGATEDV</sequence>
<keyword evidence="3" id="KW-1185">Reference proteome</keyword>
<name>A0A9Q0H1X7_9MAGN</name>